<gene>
    <name evidence="1" type="ORF">SCARUB_02015</name>
</gene>
<dbReference type="EMBL" id="MAYW01000046">
    <property type="protein sequence ID" value="ODS32856.1"/>
    <property type="molecule type" value="Genomic_DNA"/>
</dbReference>
<name>A0A1E3XB53_9BACT</name>
<dbReference type="AlphaFoldDB" id="A0A1E3XB53"/>
<organism evidence="1 2">
    <name type="scientific">Candidatus Scalindua rubra</name>
    <dbReference type="NCBI Taxonomy" id="1872076"/>
    <lineage>
        <taxon>Bacteria</taxon>
        <taxon>Pseudomonadati</taxon>
        <taxon>Planctomycetota</taxon>
        <taxon>Candidatus Brocadiia</taxon>
        <taxon>Candidatus Brocadiales</taxon>
        <taxon>Candidatus Scalinduaceae</taxon>
        <taxon>Candidatus Scalindua</taxon>
    </lineage>
</organism>
<evidence type="ECO:0000313" key="2">
    <source>
        <dbReference type="Proteomes" id="UP000094056"/>
    </source>
</evidence>
<protein>
    <recommendedName>
        <fullName evidence="3">Two component regulator propeller</fullName>
    </recommendedName>
</protein>
<dbReference type="Gene3D" id="2.130.10.10">
    <property type="entry name" value="YVTN repeat-like/Quinoprotein amine dehydrogenase"/>
    <property type="match status" value="1"/>
</dbReference>
<reference evidence="1 2" key="1">
    <citation type="submission" date="2016-07" db="EMBL/GenBank/DDBJ databases">
        <title>Draft genome of Scalindua rubra, obtained from a brine-seawater interface in the Red Sea, sheds light on salt adaptation in anammox bacteria.</title>
        <authorList>
            <person name="Speth D.R."/>
            <person name="Lagkouvardos I."/>
            <person name="Wang Y."/>
            <person name="Qian P.-Y."/>
            <person name="Dutilh B.E."/>
            <person name="Jetten M.S."/>
        </authorList>
    </citation>
    <scope>NUCLEOTIDE SEQUENCE [LARGE SCALE GENOMIC DNA]</scope>
    <source>
        <strain evidence="1">BSI-1</strain>
    </source>
</reference>
<evidence type="ECO:0008006" key="3">
    <source>
        <dbReference type="Google" id="ProtNLM"/>
    </source>
</evidence>
<evidence type="ECO:0000313" key="1">
    <source>
        <dbReference type="EMBL" id="ODS32856.1"/>
    </source>
</evidence>
<sequence length="335" mass="37790">MEMATYMQPQATTGLYIRSQTKVFQQFFFDSPYSNILDLVVDDNGNIYAACEPEGLVYKITTNGNASVLYDADENEIHCLAIDRNGILYAGTSSGVPPVLHSPTPTPPEAQLPLLMEELSDESSTAWLDYILSDTNMNNIKQPSTKEDYVGEEIKEKPITAERNSVYRIDKDGRVREIFAVQKSFILCLTVDGNNDVFVGTGNKAKLFKINNNEEASLLYEFCESQVLDILLYKDGSKYMVTGNNANIYQLSNEYSNEGTYESTVHDTSYISTWGCISWKGKMPSQTEIKLSTRSGNNRKPDITWSDWSQEYQLNSEKIKKSFSPLHTISGYPYD</sequence>
<dbReference type="SUPFAM" id="SSF63829">
    <property type="entry name" value="Calcium-dependent phosphotriesterase"/>
    <property type="match status" value="1"/>
</dbReference>
<accession>A0A1E3XB53</accession>
<dbReference type="Proteomes" id="UP000094056">
    <property type="component" value="Unassembled WGS sequence"/>
</dbReference>
<proteinExistence type="predicted"/>
<dbReference type="InterPro" id="IPR015943">
    <property type="entry name" value="WD40/YVTN_repeat-like_dom_sf"/>
</dbReference>
<comment type="caution">
    <text evidence="1">The sequence shown here is derived from an EMBL/GenBank/DDBJ whole genome shotgun (WGS) entry which is preliminary data.</text>
</comment>